<keyword evidence="10" id="KW-1185">Reference proteome</keyword>
<dbReference type="PROSITE" id="PS50016">
    <property type="entry name" value="ZF_PHD_2"/>
    <property type="match status" value="1"/>
</dbReference>
<evidence type="ECO:0000256" key="6">
    <source>
        <dbReference type="PROSITE-ProRule" id="PRU00146"/>
    </source>
</evidence>
<comment type="caution">
    <text evidence="9">The sequence shown here is derived from an EMBL/GenBank/DDBJ whole genome shotgun (WGS) entry which is preliminary data.</text>
</comment>
<evidence type="ECO:0000256" key="3">
    <source>
        <dbReference type="ARBA" id="ARBA00022771"/>
    </source>
</evidence>
<dbReference type="GO" id="GO:0048188">
    <property type="term" value="C:Set1C/COMPASS complex"/>
    <property type="evidence" value="ECO:0007669"/>
    <property type="project" value="InterPro"/>
</dbReference>
<evidence type="ECO:0000256" key="2">
    <source>
        <dbReference type="ARBA" id="ARBA00022723"/>
    </source>
</evidence>
<name>A0AA88HWU9_ARTSF</name>
<dbReference type="PANTHER" id="PTHR46174:SF1">
    <property type="entry name" value="CXXC-TYPE ZINC FINGER PROTEIN 1"/>
    <property type="match status" value="1"/>
</dbReference>
<dbReference type="Gene3D" id="3.30.40.10">
    <property type="entry name" value="Zinc/RING finger domain, C3HC4 (zinc finger)"/>
    <property type="match status" value="1"/>
</dbReference>
<evidence type="ECO:0000256" key="4">
    <source>
        <dbReference type="ARBA" id="ARBA00022833"/>
    </source>
</evidence>
<keyword evidence="2" id="KW-0479">Metal-binding</keyword>
<keyword evidence="4" id="KW-0862">Zinc</keyword>
<dbReference type="AlphaFoldDB" id="A0AA88HWU9"/>
<proteinExistence type="predicted"/>
<evidence type="ECO:0000259" key="8">
    <source>
        <dbReference type="PROSITE" id="PS50016"/>
    </source>
</evidence>
<feature type="region of interest" description="Disordered" evidence="7">
    <location>
        <begin position="1"/>
        <end position="41"/>
    </location>
</feature>
<keyword evidence="3 6" id="KW-0863">Zinc-finger</keyword>
<dbReference type="PANTHER" id="PTHR46174">
    <property type="entry name" value="CXXC-TYPE ZINC FINGER PROTEIN 1"/>
    <property type="match status" value="1"/>
</dbReference>
<dbReference type="GO" id="GO:0045893">
    <property type="term" value="P:positive regulation of DNA-templated transcription"/>
    <property type="evidence" value="ECO:0007669"/>
    <property type="project" value="TreeGrafter"/>
</dbReference>
<feature type="non-terminal residue" evidence="9">
    <location>
        <position position="1"/>
    </location>
</feature>
<dbReference type="CDD" id="cd15552">
    <property type="entry name" value="PHD_PHF3_like"/>
    <property type="match status" value="1"/>
</dbReference>
<dbReference type="SMART" id="SM00249">
    <property type="entry name" value="PHD"/>
    <property type="match status" value="1"/>
</dbReference>
<evidence type="ECO:0000313" key="10">
    <source>
        <dbReference type="Proteomes" id="UP001187531"/>
    </source>
</evidence>
<evidence type="ECO:0000256" key="1">
    <source>
        <dbReference type="ARBA" id="ARBA00004123"/>
    </source>
</evidence>
<sequence>EAMKSDQKDRLKGKIKKREEKNKNLEGNDESEHGESEAHWESQDDPNKLWCICQTPHNNRFMVCCDSCDKWYHGKCVGVTRILADISETWICPLCREKNENNGRKENNCRQSRKCPKKQKLLDPGKSKDTKLSNQNDVPELKSRLEYATGRRQPIKTTTKRVGATHVKPMASKPSVYGQQIAPTAKFAPQHNIAPQPPAYGQQRTTNATPITSLPSQQVAPAQPSLYGNQRPSTPSIQAPPPIASPKAPSIQAMQQAAYGTSGSSTFLPAAQAATASIPAKPVFQPTVPVPMVPQALPTSDDKHSCKLLIKAPSTIKQNYLVNLFNLLPGLIRFDKTTNCSRLPTEEIYLAVYNTRSEATYVREKLDGFGTNDGERLIVKFDGDKK</sequence>
<dbReference type="EMBL" id="JAVRJZ010000011">
    <property type="protein sequence ID" value="KAK2716553.1"/>
    <property type="molecule type" value="Genomic_DNA"/>
</dbReference>
<dbReference type="PROSITE" id="PS01359">
    <property type="entry name" value="ZF_PHD_1"/>
    <property type="match status" value="1"/>
</dbReference>
<feature type="domain" description="PHD-type" evidence="8">
    <location>
        <begin position="48"/>
        <end position="98"/>
    </location>
</feature>
<dbReference type="InterPro" id="IPR013083">
    <property type="entry name" value="Znf_RING/FYVE/PHD"/>
</dbReference>
<feature type="region of interest" description="Disordered" evidence="7">
    <location>
        <begin position="190"/>
        <end position="209"/>
    </location>
</feature>
<feature type="compositionally biased region" description="Basic and acidic residues" evidence="7">
    <location>
        <begin position="120"/>
        <end position="131"/>
    </location>
</feature>
<dbReference type="GO" id="GO:0008270">
    <property type="term" value="F:zinc ion binding"/>
    <property type="evidence" value="ECO:0007669"/>
    <property type="project" value="UniProtKB-KW"/>
</dbReference>
<dbReference type="InterPro" id="IPR019786">
    <property type="entry name" value="Zinc_finger_PHD-type_CS"/>
</dbReference>
<dbReference type="InterPro" id="IPR019787">
    <property type="entry name" value="Znf_PHD-finger"/>
</dbReference>
<keyword evidence="5" id="KW-0539">Nucleus</keyword>
<dbReference type="Pfam" id="PF00628">
    <property type="entry name" value="PHD"/>
    <property type="match status" value="1"/>
</dbReference>
<comment type="subcellular location">
    <subcellularLocation>
        <location evidence="1">Nucleus</location>
    </subcellularLocation>
</comment>
<feature type="region of interest" description="Disordered" evidence="7">
    <location>
        <begin position="103"/>
        <end position="177"/>
    </location>
</feature>
<dbReference type="SUPFAM" id="SSF57903">
    <property type="entry name" value="FYVE/PHD zinc finger"/>
    <property type="match status" value="1"/>
</dbReference>
<dbReference type="Proteomes" id="UP001187531">
    <property type="component" value="Unassembled WGS sequence"/>
</dbReference>
<evidence type="ECO:0000256" key="5">
    <source>
        <dbReference type="ARBA" id="ARBA00023242"/>
    </source>
</evidence>
<protein>
    <recommendedName>
        <fullName evidence="8">PHD-type domain-containing protein</fullName>
    </recommendedName>
</protein>
<evidence type="ECO:0000313" key="9">
    <source>
        <dbReference type="EMBL" id="KAK2716553.1"/>
    </source>
</evidence>
<reference evidence="9" key="1">
    <citation type="submission" date="2023-07" db="EMBL/GenBank/DDBJ databases">
        <title>Chromosome-level genome assembly of Artemia franciscana.</title>
        <authorList>
            <person name="Jo E."/>
        </authorList>
    </citation>
    <scope>NUCLEOTIDE SEQUENCE</scope>
    <source>
        <tissue evidence="9">Whole body</tissue>
    </source>
</reference>
<dbReference type="InterPro" id="IPR011011">
    <property type="entry name" value="Znf_FYVE_PHD"/>
</dbReference>
<dbReference type="InterPro" id="IPR037869">
    <property type="entry name" value="Spp1/CFP1"/>
</dbReference>
<gene>
    <name evidence="9" type="ORF">QYM36_006886</name>
</gene>
<accession>A0AA88HWU9</accession>
<evidence type="ECO:0000256" key="7">
    <source>
        <dbReference type="SAM" id="MobiDB-lite"/>
    </source>
</evidence>
<organism evidence="9 10">
    <name type="scientific">Artemia franciscana</name>
    <name type="common">Brine shrimp</name>
    <name type="synonym">Artemia sanfranciscana</name>
    <dbReference type="NCBI Taxonomy" id="6661"/>
    <lineage>
        <taxon>Eukaryota</taxon>
        <taxon>Metazoa</taxon>
        <taxon>Ecdysozoa</taxon>
        <taxon>Arthropoda</taxon>
        <taxon>Crustacea</taxon>
        <taxon>Branchiopoda</taxon>
        <taxon>Anostraca</taxon>
        <taxon>Artemiidae</taxon>
        <taxon>Artemia</taxon>
    </lineage>
</organism>
<dbReference type="InterPro" id="IPR001965">
    <property type="entry name" value="Znf_PHD"/>
</dbReference>